<proteinExistence type="inferred from homology"/>
<dbReference type="Gene3D" id="3.10.490.10">
    <property type="entry name" value="Gamma-glutamyl cyclotransferase-like"/>
    <property type="match status" value="1"/>
</dbReference>
<dbReference type="PANTHER" id="PTHR12510">
    <property type="entry name" value="TROPONIN C-AKIN-1 PROTEIN"/>
    <property type="match status" value="1"/>
</dbReference>
<dbReference type="EMBL" id="GEDC01026967">
    <property type="protein sequence ID" value="JAS10331.1"/>
    <property type="molecule type" value="Transcribed_RNA"/>
</dbReference>
<dbReference type="Pfam" id="PF06094">
    <property type="entry name" value="GGACT"/>
    <property type="match status" value="1"/>
</dbReference>
<accession>A0A1B6CKZ8</accession>
<evidence type="ECO:0000259" key="3">
    <source>
        <dbReference type="Pfam" id="PF06094"/>
    </source>
</evidence>
<dbReference type="InterPro" id="IPR009288">
    <property type="entry name" value="AIG2-like_dom"/>
</dbReference>
<evidence type="ECO:0000256" key="2">
    <source>
        <dbReference type="RuleBase" id="RU367036"/>
    </source>
</evidence>
<gene>
    <name evidence="5" type="ORF">g.18441</name>
    <name evidence="4" type="ORF">g.18442</name>
</gene>
<name>A0A1B6CKZ8_9HEMI</name>
<dbReference type="PANTHER" id="PTHR12510:SF4">
    <property type="entry name" value="GAMMA-GLUTAMYLAMINECYCLOTRANSFERASE"/>
    <property type="match status" value="1"/>
</dbReference>
<evidence type="ECO:0000313" key="4">
    <source>
        <dbReference type="EMBL" id="JAS10331.1"/>
    </source>
</evidence>
<comment type="similarity">
    <text evidence="1 2">Belongs to the gamma-glutamylcyclotransferase family.</text>
</comment>
<dbReference type="CDD" id="cd06661">
    <property type="entry name" value="GGCT_like"/>
    <property type="match status" value="1"/>
</dbReference>
<feature type="domain" description="Gamma-glutamylcyclotransferase AIG2-like" evidence="3">
    <location>
        <begin position="8"/>
        <end position="120"/>
    </location>
</feature>
<dbReference type="GO" id="GO:0005829">
    <property type="term" value="C:cytosol"/>
    <property type="evidence" value="ECO:0007669"/>
    <property type="project" value="TreeGrafter"/>
</dbReference>
<dbReference type="SUPFAM" id="SSF110857">
    <property type="entry name" value="Gamma-glutamyl cyclotransferase-like"/>
    <property type="match status" value="1"/>
</dbReference>
<dbReference type="InterPro" id="IPR013024">
    <property type="entry name" value="GGCT-like"/>
</dbReference>
<dbReference type="InterPro" id="IPR036568">
    <property type="entry name" value="GGCT-like_sf"/>
</dbReference>
<dbReference type="EMBL" id="GEDC01023151">
    <property type="protein sequence ID" value="JAS14147.1"/>
    <property type="molecule type" value="Transcribed_RNA"/>
</dbReference>
<dbReference type="AlphaFoldDB" id="A0A1B6CKZ8"/>
<evidence type="ECO:0000313" key="5">
    <source>
        <dbReference type="EMBL" id="JAS14147.1"/>
    </source>
</evidence>
<protein>
    <recommendedName>
        <fullName evidence="2">Gamma-glutamylcyclotransferase family protein</fullName>
    </recommendedName>
</protein>
<organism evidence="5">
    <name type="scientific">Clastoptera arizonana</name>
    <name type="common">Arizona spittle bug</name>
    <dbReference type="NCBI Taxonomy" id="38151"/>
    <lineage>
        <taxon>Eukaryota</taxon>
        <taxon>Metazoa</taxon>
        <taxon>Ecdysozoa</taxon>
        <taxon>Arthropoda</taxon>
        <taxon>Hexapoda</taxon>
        <taxon>Insecta</taxon>
        <taxon>Pterygota</taxon>
        <taxon>Neoptera</taxon>
        <taxon>Paraneoptera</taxon>
        <taxon>Hemiptera</taxon>
        <taxon>Auchenorrhyncha</taxon>
        <taxon>Cercopoidea</taxon>
        <taxon>Clastopteridae</taxon>
        <taxon>Clastoptera</taxon>
    </lineage>
</organism>
<dbReference type="GO" id="GO:0061929">
    <property type="term" value="F:gamma-glutamylaminecyclotransferase activity"/>
    <property type="evidence" value="ECO:0007669"/>
    <property type="project" value="InterPro"/>
</dbReference>
<evidence type="ECO:0000256" key="1">
    <source>
        <dbReference type="ARBA" id="ARBA00008861"/>
    </source>
</evidence>
<reference evidence="5" key="1">
    <citation type="submission" date="2015-12" db="EMBL/GenBank/DDBJ databases">
        <title>De novo transcriptome assembly of four potential Pierce s Disease insect vectors from Arizona vineyards.</title>
        <authorList>
            <person name="Tassone E.E."/>
        </authorList>
    </citation>
    <scope>NUCLEOTIDE SEQUENCE</scope>
</reference>
<dbReference type="InterPro" id="IPR039126">
    <property type="entry name" value="GGACT"/>
</dbReference>
<sequence length="143" mass="16644">MSMLVHKLFVYGTMKEGEEKHYFLNDPKKGLCKFLGLGRTVVKYPMIISTERNIPILINSPGTGHKILGEVYIIDRFMLRNLDVEHLFPISYARKMDVIKMYTEDSVEEEVFCWMYYIRVANTDVNTLGYTISEFSSKNKEGI</sequence>